<reference evidence="3" key="1">
    <citation type="submission" date="2016-09" db="EMBL/GenBank/DDBJ databases">
        <authorList>
            <person name="Varghese N."/>
            <person name="Submissions S."/>
        </authorList>
    </citation>
    <scope>NUCLEOTIDE SEQUENCE [LARGE SCALE GENOMIC DNA]</scope>
    <source>
        <strain evidence="3">JS23</strain>
    </source>
</reference>
<organism evidence="2 3">
    <name type="scientific">Chitinasiproducens palmae</name>
    <dbReference type="NCBI Taxonomy" id="1770053"/>
    <lineage>
        <taxon>Bacteria</taxon>
        <taxon>Pseudomonadati</taxon>
        <taxon>Pseudomonadota</taxon>
        <taxon>Betaproteobacteria</taxon>
        <taxon>Burkholderiales</taxon>
        <taxon>Burkholderiaceae</taxon>
        <taxon>Chitinasiproducens</taxon>
    </lineage>
</organism>
<protein>
    <submittedName>
        <fullName evidence="2">Uncharacterized protein</fullName>
    </submittedName>
</protein>
<dbReference type="AlphaFoldDB" id="A0A1H2PLV2"/>
<keyword evidence="3" id="KW-1185">Reference proteome</keyword>
<feature type="region of interest" description="Disordered" evidence="1">
    <location>
        <begin position="98"/>
        <end position="119"/>
    </location>
</feature>
<evidence type="ECO:0000256" key="1">
    <source>
        <dbReference type="SAM" id="MobiDB-lite"/>
    </source>
</evidence>
<accession>A0A1H2PLV2</accession>
<sequence length="226" mass="24068">MSCFDAIVRCHRPVPSSGAIVPPQSAILRLGALCVPRALFHFHSGPDARSNATPRNAARARLRRDRHAVRGRPCLARIGGLHGAALGRRRPCRVAGLPVTAPAQSDPSRSAGLAKRRTGTARLRRARPASLCVGSFGQACALAAGAVDLARASRRACRPGTGRQCVPVTCADSVSCRESPGRVHPLRRAACRCSGSFLLAITSRHRFSLASFITAFHHRLSLPSRP</sequence>
<evidence type="ECO:0000313" key="2">
    <source>
        <dbReference type="EMBL" id="SDV47527.1"/>
    </source>
</evidence>
<evidence type="ECO:0000313" key="3">
    <source>
        <dbReference type="Proteomes" id="UP000243719"/>
    </source>
</evidence>
<dbReference type="Proteomes" id="UP000243719">
    <property type="component" value="Unassembled WGS sequence"/>
</dbReference>
<gene>
    <name evidence="2" type="ORF">SAMN05216551_10376</name>
</gene>
<name>A0A1H2PLV2_9BURK</name>
<proteinExistence type="predicted"/>
<dbReference type="STRING" id="1770053.SAMN05216551_10376"/>
<dbReference type="EMBL" id="FNLO01000003">
    <property type="protein sequence ID" value="SDV47527.1"/>
    <property type="molecule type" value="Genomic_DNA"/>
</dbReference>